<evidence type="ECO:0000313" key="1">
    <source>
        <dbReference type="EMBL" id="KAB2600703.1"/>
    </source>
</evidence>
<evidence type="ECO:0000313" key="2">
    <source>
        <dbReference type="Proteomes" id="UP000327157"/>
    </source>
</evidence>
<sequence>MTAVTLYSLLDMEIEAIKRYLSQWQSPTGAQVLQGNSKFKSLFDQLEYGPEARITATEALMHVPEDHSPQYYTTQPHRAFLKNNNTIIFTYEEDMEVAFLNHQRPFEETMGYIEMDLKIGLIRSFTKFYVMDINMAYHGKIGLRPICIPRNQMPFNLNEVYYFDVKFYNDFLSIEAEISQASKIPLPSCQKVLDLSDQECLATIGKRKCIQLKTNVLAYTPLRFSKVVLPNGRVVCCL</sequence>
<dbReference type="EMBL" id="SMOL01000714">
    <property type="protein sequence ID" value="KAB2600703.1"/>
    <property type="molecule type" value="Genomic_DNA"/>
</dbReference>
<reference evidence="1 2" key="1">
    <citation type="submission" date="2019-09" db="EMBL/GenBank/DDBJ databases">
        <authorList>
            <person name="Ou C."/>
        </authorList>
    </citation>
    <scope>NUCLEOTIDE SEQUENCE [LARGE SCALE GENOMIC DNA]</scope>
    <source>
        <strain evidence="1">S2</strain>
        <tissue evidence="1">Leaf</tissue>
    </source>
</reference>
<accession>A0A5N5FD01</accession>
<name>A0A5N5FD01_9ROSA</name>
<dbReference type="Proteomes" id="UP000327157">
    <property type="component" value="Unassembled WGS sequence"/>
</dbReference>
<protein>
    <submittedName>
        <fullName evidence="1">Retrovirus-related Pol polyprotein from transposon 17.6</fullName>
    </submittedName>
</protein>
<proteinExistence type="predicted"/>
<dbReference type="AlphaFoldDB" id="A0A5N5FD01"/>
<keyword evidence="2" id="KW-1185">Reference proteome</keyword>
<comment type="caution">
    <text evidence="1">The sequence shown here is derived from an EMBL/GenBank/DDBJ whole genome shotgun (WGS) entry which is preliminary data.</text>
</comment>
<gene>
    <name evidence="1" type="ORF">D8674_038434</name>
</gene>
<reference evidence="1 2" key="2">
    <citation type="submission" date="2019-11" db="EMBL/GenBank/DDBJ databases">
        <title>A de novo genome assembly of a pear dwarfing rootstock.</title>
        <authorList>
            <person name="Wang F."/>
            <person name="Wang J."/>
            <person name="Li S."/>
            <person name="Zhang Y."/>
            <person name="Fang M."/>
            <person name="Ma L."/>
            <person name="Zhao Y."/>
            <person name="Jiang S."/>
        </authorList>
    </citation>
    <scope>NUCLEOTIDE SEQUENCE [LARGE SCALE GENOMIC DNA]</scope>
    <source>
        <strain evidence="1">S2</strain>
        <tissue evidence="1">Leaf</tissue>
    </source>
</reference>
<organism evidence="1 2">
    <name type="scientific">Pyrus ussuriensis x Pyrus communis</name>
    <dbReference type="NCBI Taxonomy" id="2448454"/>
    <lineage>
        <taxon>Eukaryota</taxon>
        <taxon>Viridiplantae</taxon>
        <taxon>Streptophyta</taxon>
        <taxon>Embryophyta</taxon>
        <taxon>Tracheophyta</taxon>
        <taxon>Spermatophyta</taxon>
        <taxon>Magnoliopsida</taxon>
        <taxon>eudicotyledons</taxon>
        <taxon>Gunneridae</taxon>
        <taxon>Pentapetalae</taxon>
        <taxon>rosids</taxon>
        <taxon>fabids</taxon>
        <taxon>Rosales</taxon>
        <taxon>Rosaceae</taxon>
        <taxon>Amygdaloideae</taxon>
        <taxon>Maleae</taxon>
        <taxon>Pyrus</taxon>
    </lineage>
</organism>